<geneLocation type="plasmid" evidence="2">
    <name>pSGSC3045-121</name>
</geneLocation>
<accession>I3W4B4</accession>
<organism evidence="2">
    <name type="scientific">Salmonella enterica subsp. salamae</name>
    <dbReference type="NCBI Taxonomy" id="59202"/>
    <lineage>
        <taxon>Bacteria</taxon>
        <taxon>Pseudomonadati</taxon>
        <taxon>Pseudomonadota</taxon>
        <taxon>Gammaproteobacteria</taxon>
        <taxon>Enterobacterales</taxon>
        <taxon>Enterobacteriaceae</taxon>
        <taxon>Salmonella</taxon>
    </lineage>
</organism>
<evidence type="ECO:0000313" key="2">
    <source>
        <dbReference type="EMBL" id="AFK90441.1"/>
    </source>
</evidence>
<dbReference type="AlphaFoldDB" id="I3W4B4"/>
<evidence type="ECO:0000256" key="1">
    <source>
        <dbReference type="SAM" id="MobiDB-lite"/>
    </source>
</evidence>
<dbReference type="EMBL" id="JQ418541">
    <property type="protein sequence ID" value="AFK90441.1"/>
    <property type="molecule type" value="Genomic_DNA"/>
</dbReference>
<feature type="region of interest" description="Disordered" evidence="1">
    <location>
        <begin position="1"/>
        <end position="29"/>
    </location>
</feature>
<sequence length="67" mass="7401">MRVDGVKSQRRRTGAETPPVPCPSGRGTLAPGSGYPCAMRGIIWKRDNLKREKVQCVLEGQEFTVLD</sequence>
<reference evidence="2" key="1">
    <citation type="submission" date="2012-01" db="EMBL/GenBank/DDBJ databases">
        <authorList>
            <person name="Summers A.O."/>
            <person name="Wireman J."/>
            <person name="Williams L.E."/>
        </authorList>
    </citation>
    <scope>NUCLEOTIDE SEQUENCE</scope>
    <source>
        <strain evidence="2">SGSC3045</strain>
        <plasmid evidence="2">pSGSC3045-121</plasmid>
    </source>
</reference>
<name>I3W4B4_SALER</name>
<keyword evidence="2" id="KW-0614">Plasmid</keyword>
<protein>
    <submittedName>
        <fullName evidence="2">Uncharacterized protein</fullName>
    </submittedName>
</protein>
<proteinExistence type="predicted"/>